<evidence type="ECO:0000313" key="1">
    <source>
        <dbReference type="EMBL" id="KAK1532515.1"/>
    </source>
</evidence>
<keyword evidence="2" id="KW-1185">Reference proteome</keyword>
<comment type="caution">
    <text evidence="1">The sequence shown here is derived from an EMBL/GenBank/DDBJ whole genome shotgun (WGS) entry which is preliminary data.</text>
</comment>
<proteinExistence type="predicted"/>
<sequence>MTQSQGFWPLSLFSASRLTFSGPKLYSRVN</sequence>
<gene>
    <name evidence="1" type="ORF">CCOS01_04498</name>
</gene>
<evidence type="ECO:0000313" key="2">
    <source>
        <dbReference type="Proteomes" id="UP001240678"/>
    </source>
</evidence>
<dbReference type="AlphaFoldDB" id="A0AAI9Z2I1"/>
<dbReference type="GeneID" id="85336226"/>
<accession>A0AAI9Z2I1</accession>
<name>A0AAI9Z2I1_9PEZI</name>
<organism evidence="1 2">
    <name type="scientific">Colletotrichum costaricense</name>
    <dbReference type="NCBI Taxonomy" id="1209916"/>
    <lineage>
        <taxon>Eukaryota</taxon>
        <taxon>Fungi</taxon>
        <taxon>Dikarya</taxon>
        <taxon>Ascomycota</taxon>
        <taxon>Pezizomycotina</taxon>
        <taxon>Sordariomycetes</taxon>
        <taxon>Hypocreomycetidae</taxon>
        <taxon>Glomerellales</taxon>
        <taxon>Glomerellaceae</taxon>
        <taxon>Colletotrichum</taxon>
        <taxon>Colletotrichum acutatum species complex</taxon>
    </lineage>
</organism>
<protein>
    <submittedName>
        <fullName evidence="1">Uncharacterized protein</fullName>
    </submittedName>
</protein>
<reference evidence="1 2" key="1">
    <citation type="submission" date="2016-10" db="EMBL/GenBank/DDBJ databases">
        <title>The genome sequence of Colletotrichum fioriniae PJ7.</title>
        <authorList>
            <person name="Baroncelli R."/>
        </authorList>
    </citation>
    <scope>NUCLEOTIDE SEQUENCE [LARGE SCALE GENOMIC DNA]</scope>
    <source>
        <strain evidence="1 2">IMI 309622</strain>
    </source>
</reference>
<dbReference type="RefSeq" id="XP_060316637.1">
    <property type="nucleotide sequence ID" value="XM_060452679.1"/>
</dbReference>
<dbReference type="EMBL" id="MOOE01000004">
    <property type="protein sequence ID" value="KAK1532515.1"/>
    <property type="molecule type" value="Genomic_DNA"/>
</dbReference>
<dbReference type="Proteomes" id="UP001240678">
    <property type="component" value="Unassembled WGS sequence"/>
</dbReference>